<keyword evidence="2" id="KW-0413">Isomerase</keyword>
<dbReference type="NCBIfam" id="NF008277">
    <property type="entry name" value="PRK11055.1"/>
    <property type="match status" value="1"/>
</dbReference>
<name>A0A5J9WEJ3_9POAL</name>
<evidence type="ECO:0000256" key="4">
    <source>
        <dbReference type="SAM" id="MobiDB-lite"/>
    </source>
</evidence>
<accession>A0A5J9WEJ3</accession>
<dbReference type="CDD" id="cd09019">
    <property type="entry name" value="galactose_mutarotase_like"/>
    <property type="match status" value="1"/>
</dbReference>
<keyword evidence="5" id="KW-0812">Transmembrane</keyword>
<dbReference type="InterPro" id="IPR014718">
    <property type="entry name" value="GH-type_carb-bd"/>
</dbReference>
<protein>
    <recommendedName>
        <fullName evidence="8">Aldose 1-epimerase</fullName>
    </recommendedName>
</protein>
<dbReference type="InterPro" id="IPR008183">
    <property type="entry name" value="Aldose_1/G6P_1-epimerase"/>
</dbReference>
<dbReference type="GO" id="GO:0030246">
    <property type="term" value="F:carbohydrate binding"/>
    <property type="evidence" value="ECO:0007669"/>
    <property type="project" value="InterPro"/>
</dbReference>
<dbReference type="GO" id="GO:0004034">
    <property type="term" value="F:aldose 1-epimerase activity"/>
    <property type="evidence" value="ECO:0007669"/>
    <property type="project" value="TreeGrafter"/>
</dbReference>
<evidence type="ECO:0000256" key="5">
    <source>
        <dbReference type="SAM" id="Phobius"/>
    </source>
</evidence>
<dbReference type="OrthoDB" id="274691at2759"/>
<feature type="transmembrane region" description="Helical" evidence="5">
    <location>
        <begin position="63"/>
        <end position="87"/>
    </location>
</feature>
<dbReference type="Pfam" id="PF01263">
    <property type="entry name" value="Aldose_epim"/>
    <property type="match status" value="1"/>
</dbReference>
<evidence type="ECO:0000256" key="2">
    <source>
        <dbReference type="ARBA" id="ARBA00023235"/>
    </source>
</evidence>
<feature type="non-terminal residue" evidence="6">
    <location>
        <position position="1"/>
    </location>
</feature>
<gene>
    <name evidence="6" type="ORF">EJB05_05908</name>
</gene>
<feature type="compositionally biased region" description="Basic residues" evidence="4">
    <location>
        <begin position="8"/>
        <end position="19"/>
    </location>
</feature>
<keyword evidence="3" id="KW-0119">Carbohydrate metabolism</keyword>
<comment type="similarity">
    <text evidence="1">Belongs to the aldose epimerase family.</text>
</comment>
<feature type="region of interest" description="Disordered" evidence="4">
    <location>
        <begin position="1"/>
        <end position="38"/>
    </location>
</feature>
<dbReference type="GO" id="GO:0006006">
    <property type="term" value="P:glucose metabolic process"/>
    <property type="evidence" value="ECO:0007669"/>
    <property type="project" value="TreeGrafter"/>
</dbReference>
<dbReference type="GO" id="GO:0033499">
    <property type="term" value="P:galactose catabolic process via UDP-galactose, Leloir pathway"/>
    <property type="evidence" value="ECO:0007669"/>
    <property type="project" value="TreeGrafter"/>
</dbReference>
<organism evidence="6 7">
    <name type="scientific">Eragrostis curvula</name>
    <name type="common">weeping love grass</name>
    <dbReference type="NCBI Taxonomy" id="38414"/>
    <lineage>
        <taxon>Eukaryota</taxon>
        <taxon>Viridiplantae</taxon>
        <taxon>Streptophyta</taxon>
        <taxon>Embryophyta</taxon>
        <taxon>Tracheophyta</taxon>
        <taxon>Spermatophyta</taxon>
        <taxon>Magnoliopsida</taxon>
        <taxon>Liliopsida</taxon>
        <taxon>Poales</taxon>
        <taxon>Poaceae</taxon>
        <taxon>PACMAD clade</taxon>
        <taxon>Chloridoideae</taxon>
        <taxon>Eragrostideae</taxon>
        <taxon>Eragrostidinae</taxon>
        <taxon>Eragrostis</taxon>
    </lineage>
</organism>
<dbReference type="PANTHER" id="PTHR10091">
    <property type="entry name" value="ALDOSE-1-EPIMERASE"/>
    <property type="match status" value="1"/>
</dbReference>
<keyword evidence="7" id="KW-1185">Reference proteome</keyword>
<sequence>MEQLVGAQHHHHHHHHHSLSPRTPRTPTRPHPHPLLQQLPSNRFRDHQIHHAAPRALRVTPPFFLLLLAAVYLLASFTILSSPAPLLRLRSSPKALLVPMPPPPASVRASPPSPEHFELDNGRMRVRLTNVGAAITSLLVPDKNGVLGDVVLGFDSLDPYLNGTSPYFGSIVGRVANRIKDGKFSLDGVQYNLTINNPPNTLHGGSKGFDKTIWEVAEYNKGDNPSIAFKYYSKDGEEGYPGDVSVTARYSLLPTTTLKLEMEAIPLNKATPISLAQHTYWNLAGHNSGDVLEHSIQIWGSQITPVDQTSIPTGEFMPVSGTPFDFLTENKIGSRISQVSGGYDHNYVLDSGEVRSSLRHVAKVTDPSSSRILNIWADAPGVQFYTGNFLYRIVGKGGAIYGKHAGLCLETQGFPNAVNQLSFPSVIVHPGEKYRHTMLFEFST</sequence>
<dbReference type="PANTHER" id="PTHR10091:SF8">
    <property type="entry name" value="GALACTOSE MUTAROTASE-LIKE SUPERFAMILY PROTEIN"/>
    <property type="match status" value="1"/>
</dbReference>
<dbReference type="InterPro" id="IPR011013">
    <property type="entry name" value="Gal_mutarotase_sf_dom"/>
</dbReference>
<evidence type="ECO:0000313" key="7">
    <source>
        <dbReference type="Proteomes" id="UP000324897"/>
    </source>
</evidence>
<dbReference type="InterPro" id="IPR047215">
    <property type="entry name" value="Galactose_mutarotase-like"/>
</dbReference>
<evidence type="ECO:0008006" key="8">
    <source>
        <dbReference type="Google" id="ProtNLM"/>
    </source>
</evidence>
<dbReference type="Proteomes" id="UP000324897">
    <property type="component" value="Chromosome 5"/>
</dbReference>
<evidence type="ECO:0000256" key="1">
    <source>
        <dbReference type="ARBA" id="ARBA00006206"/>
    </source>
</evidence>
<evidence type="ECO:0000313" key="6">
    <source>
        <dbReference type="EMBL" id="TVU46376.1"/>
    </source>
</evidence>
<dbReference type="Gene3D" id="2.70.98.10">
    <property type="match status" value="1"/>
</dbReference>
<dbReference type="FunFam" id="2.70.98.10:FF:000012">
    <property type="entry name" value="Aldose 1-epimerase"/>
    <property type="match status" value="1"/>
</dbReference>
<keyword evidence="5" id="KW-0472">Membrane</keyword>
<dbReference type="AlphaFoldDB" id="A0A5J9WEJ3"/>
<evidence type="ECO:0000256" key="3">
    <source>
        <dbReference type="ARBA" id="ARBA00023277"/>
    </source>
</evidence>
<proteinExistence type="inferred from homology"/>
<reference evidence="6 7" key="1">
    <citation type="journal article" date="2019" name="Sci. Rep.">
        <title>A high-quality genome of Eragrostis curvula grass provides insights into Poaceae evolution and supports new strategies to enhance forage quality.</title>
        <authorList>
            <person name="Carballo J."/>
            <person name="Santos B.A.C.M."/>
            <person name="Zappacosta D."/>
            <person name="Garbus I."/>
            <person name="Selva J.P."/>
            <person name="Gallo C.A."/>
            <person name="Diaz A."/>
            <person name="Albertini E."/>
            <person name="Caccamo M."/>
            <person name="Echenique V."/>
        </authorList>
    </citation>
    <scope>NUCLEOTIDE SEQUENCE [LARGE SCALE GENOMIC DNA]</scope>
    <source>
        <strain evidence="7">cv. Victoria</strain>
        <tissue evidence="6">Leaf</tissue>
    </source>
</reference>
<dbReference type="Gramene" id="TVU46376">
    <property type="protein sequence ID" value="TVU46376"/>
    <property type="gene ID" value="EJB05_05908"/>
</dbReference>
<dbReference type="SUPFAM" id="SSF74650">
    <property type="entry name" value="Galactose mutarotase-like"/>
    <property type="match status" value="1"/>
</dbReference>
<comment type="caution">
    <text evidence="6">The sequence shown here is derived from an EMBL/GenBank/DDBJ whole genome shotgun (WGS) entry which is preliminary data.</text>
</comment>
<dbReference type="EMBL" id="RWGY01000004">
    <property type="protein sequence ID" value="TVU46376.1"/>
    <property type="molecule type" value="Genomic_DNA"/>
</dbReference>
<keyword evidence="5" id="KW-1133">Transmembrane helix</keyword>